<sequence length="39" mass="4382">MVLDNQILKNPIHRPFGLASWATSGIRASLFDKEEDPTI</sequence>
<protein>
    <submittedName>
        <fullName evidence="1">Uncharacterized protein</fullName>
    </submittedName>
</protein>
<dbReference type="EMBL" id="NMUH01002525">
    <property type="protein sequence ID" value="MQM00526.1"/>
    <property type="molecule type" value="Genomic_DNA"/>
</dbReference>
<reference evidence="1" key="1">
    <citation type="submission" date="2017-07" db="EMBL/GenBank/DDBJ databases">
        <title>Taro Niue Genome Assembly and Annotation.</title>
        <authorList>
            <person name="Atibalentja N."/>
            <person name="Keating K."/>
            <person name="Fields C.J."/>
        </authorList>
    </citation>
    <scope>NUCLEOTIDE SEQUENCE</scope>
    <source>
        <strain evidence="1">Niue_2</strain>
        <tissue evidence="1">Leaf</tissue>
    </source>
</reference>
<keyword evidence="2" id="KW-1185">Reference proteome</keyword>
<name>A0A843VXD1_COLES</name>
<comment type="caution">
    <text evidence="1">The sequence shown here is derived from an EMBL/GenBank/DDBJ whole genome shotgun (WGS) entry which is preliminary data.</text>
</comment>
<proteinExistence type="predicted"/>
<dbReference type="AlphaFoldDB" id="A0A843VXD1"/>
<accession>A0A843VXD1</accession>
<gene>
    <name evidence="1" type="ORF">Taro_033261</name>
</gene>
<organism evidence="1 2">
    <name type="scientific">Colocasia esculenta</name>
    <name type="common">Wild taro</name>
    <name type="synonym">Arum esculentum</name>
    <dbReference type="NCBI Taxonomy" id="4460"/>
    <lineage>
        <taxon>Eukaryota</taxon>
        <taxon>Viridiplantae</taxon>
        <taxon>Streptophyta</taxon>
        <taxon>Embryophyta</taxon>
        <taxon>Tracheophyta</taxon>
        <taxon>Spermatophyta</taxon>
        <taxon>Magnoliopsida</taxon>
        <taxon>Liliopsida</taxon>
        <taxon>Araceae</taxon>
        <taxon>Aroideae</taxon>
        <taxon>Colocasieae</taxon>
        <taxon>Colocasia</taxon>
    </lineage>
</organism>
<evidence type="ECO:0000313" key="1">
    <source>
        <dbReference type="EMBL" id="MQM00526.1"/>
    </source>
</evidence>
<evidence type="ECO:0000313" key="2">
    <source>
        <dbReference type="Proteomes" id="UP000652761"/>
    </source>
</evidence>
<dbReference type="Proteomes" id="UP000652761">
    <property type="component" value="Unassembled WGS sequence"/>
</dbReference>